<name>A0A7M1RYT6_9CAUD</name>
<evidence type="ECO:0000259" key="2">
    <source>
        <dbReference type="Pfam" id="PF00542"/>
    </source>
</evidence>
<proteinExistence type="predicted"/>
<organism evidence="3 4">
    <name type="scientific">uncultured phage cr126_1</name>
    <dbReference type="NCBI Taxonomy" id="2772075"/>
    <lineage>
        <taxon>Viruses</taxon>
        <taxon>Duplodnaviria</taxon>
        <taxon>Heunggongvirae</taxon>
        <taxon>Uroviricota</taxon>
        <taxon>Caudoviricetes</taxon>
        <taxon>Crassvirales</taxon>
        <taxon>Steigviridae</taxon>
        <taxon>Asinivirinae</taxon>
        <taxon>Kolpuevirus</taxon>
        <taxon>Kolpuevirus hominis</taxon>
    </lineage>
</organism>
<evidence type="ECO:0000256" key="1">
    <source>
        <dbReference type="SAM" id="MobiDB-lite"/>
    </source>
</evidence>
<reference evidence="3 4" key="1">
    <citation type="submission" date="2020-07" db="EMBL/GenBank/DDBJ databases">
        <title>Taxonomic proposal: Crassvirales, a new order of highly abundant and diverse bacterial viruses.</title>
        <authorList>
            <person name="Shkoporov A.N."/>
            <person name="Stockdale S.R."/>
            <person name="Guerin E."/>
            <person name="Ross R.P."/>
            <person name="Hill C."/>
        </authorList>
    </citation>
    <scope>NUCLEOTIDE SEQUENCE [LARGE SCALE GENOMIC DNA]</scope>
</reference>
<feature type="compositionally biased region" description="Basic and acidic residues" evidence="1">
    <location>
        <begin position="278"/>
        <end position="292"/>
    </location>
</feature>
<dbReference type="Proteomes" id="UP000594161">
    <property type="component" value="Segment"/>
</dbReference>
<keyword evidence="4" id="KW-1185">Reference proteome</keyword>
<feature type="region of interest" description="Disordered" evidence="1">
    <location>
        <begin position="274"/>
        <end position="308"/>
    </location>
</feature>
<dbReference type="Gene3D" id="3.30.1390.10">
    <property type="match status" value="1"/>
</dbReference>
<feature type="domain" description="Large ribosomal subunit protein bL12 C-terminal" evidence="2">
    <location>
        <begin position="158"/>
        <end position="220"/>
    </location>
</feature>
<dbReference type="GO" id="GO:0003735">
    <property type="term" value="F:structural constituent of ribosome"/>
    <property type="evidence" value="ECO:0007669"/>
    <property type="project" value="InterPro"/>
</dbReference>
<dbReference type="InterPro" id="IPR014719">
    <property type="entry name" value="Ribosomal_bL12_C/ClpS-like"/>
</dbReference>
<dbReference type="GeneID" id="65130174"/>
<dbReference type="EMBL" id="MT774391">
    <property type="protein sequence ID" value="QOR59567.1"/>
    <property type="molecule type" value="Genomic_DNA"/>
</dbReference>
<dbReference type="KEGG" id="vg:65130174"/>
<protein>
    <recommendedName>
        <fullName evidence="2">Large ribosomal subunit protein bL12 C-terminal domain-containing protein</fullName>
    </recommendedName>
</protein>
<accession>A0A7M1RYT6</accession>
<evidence type="ECO:0000313" key="3">
    <source>
        <dbReference type="EMBL" id="QOR59567.1"/>
    </source>
</evidence>
<evidence type="ECO:0000313" key="4">
    <source>
        <dbReference type="Proteomes" id="UP000594161"/>
    </source>
</evidence>
<dbReference type="Pfam" id="PF00542">
    <property type="entry name" value="Ribosomal_L12"/>
    <property type="match status" value="1"/>
</dbReference>
<dbReference type="InterPro" id="IPR013823">
    <property type="entry name" value="Ribosomal_bL12_C"/>
</dbReference>
<dbReference type="SUPFAM" id="SSF54736">
    <property type="entry name" value="ClpS-like"/>
    <property type="match status" value="1"/>
</dbReference>
<dbReference type="RefSeq" id="YP_010111725.1">
    <property type="nucleotide sequence ID" value="NC_055884.1"/>
</dbReference>
<sequence length="308" mass="32768">MEARKILFVMNNSSSQKSIMSEAETLGALKADMRRAGINYDNMTFYEGRTRTELKDNASVLPTNVPVAAKGTTPATTTNDLVFMLTTANKKIRSGAGDRPSAYAKIKQLGLQDACKAKYGKNFTQCSTSDLEALIAGASPKVEAPAVEAAPIIGNTAVIISNAGSDKLKVVKVVMETVNVSLKEAKDIVEGVPSRIQGLTKEVAAKFVSDLIGAGAMASIEGQGNAPASVAPVQVIDVKARRILGQLLNLLIDEEDLYGNYSELLDDLQGECGETQAVEEKAEQPAPKKEDDNLSQSEINSLFGGWAQ</sequence>